<name>A0A0C9PRC0_LACPA</name>
<dbReference type="RefSeq" id="WP_032799993.1">
    <property type="nucleotide sequence ID" value="NZ_BAYM01000244.1"/>
</dbReference>
<sequence>MKLDSDKLTAIIETINDDLYATDLTTEKLQERVAAYTDDDGKMGIGDFAQWMMQESRDYTTIYTRRLIEALAAAGYLNDPGK</sequence>
<accession>A0A0C9PRC0</accession>
<reference evidence="2" key="1">
    <citation type="submission" date="2014-05" db="EMBL/GenBank/DDBJ databases">
        <title>Whole genome sequencing of Lactobacillus casei NRIC0644.</title>
        <authorList>
            <person name="Atarashi H."/>
            <person name="Yoshida Y."/>
            <person name="Fujimura S."/>
            <person name="Tanaka N."/>
            <person name="Shiwa Y."/>
            <person name="Yoshikawa H."/>
            <person name="Okada S."/>
            <person name="Nakagawa J."/>
        </authorList>
    </citation>
    <scope>NUCLEOTIDE SEQUENCE [LARGE SCALE GENOMIC DNA]</scope>
    <source>
        <strain evidence="2">NRIC0644</strain>
    </source>
</reference>
<gene>
    <name evidence="1" type="ORF">LC0644_2120</name>
</gene>
<protein>
    <submittedName>
        <fullName evidence="1">Uncharacterized protein</fullName>
    </submittedName>
</protein>
<proteinExistence type="predicted"/>
<dbReference type="Proteomes" id="UP000032552">
    <property type="component" value="Unassembled WGS sequence"/>
</dbReference>
<comment type="caution">
    <text evidence="1">The sequence shown here is derived from an EMBL/GenBank/DDBJ whole genome shotgun (WGS) entry which is preliminary data.</text>
</comment>
<dbReference type="AlphaFoldDB" id="A0A0C9PRC0"/>
<organism evidence="1 2">
    <name type="scientific">Lacticaseibacillus paracasei NRIC 0644</name>
    <dbReference type="NCBI Taxonomy" id="1435038"/>
    <lineage>
        <taxon>Bacteria</taxon>
        <taxon>Bacillati</taxon>
        <taxon>Bacillota</taxon>
        <taxon>Bacilli</taxon>
        <taxon>Lactobacillales</taxon>
        <taxon>Lactobacillaceae</taxon>
        <taxon>Lacticaseibacillus</taxon>
    </lineage>
</organism>
<dbReference type="EMBL" id="BAYM01000244">
    <property type="protein sequence ID" value="GAN37531.1"/>
    <property type="molecule type" value="Genomic_DNA"/>
</dbReference>
<evidence type="ECO:0000313" key="2">
    <source>
        <dbReference type="Proteomes" id="UP000032552"/>
    </source>
</evidence>
<evidence type="ECO:0000313" key="1">
    <source>
        <dbReference type="EMBL" id="GAN37531.1"/>
    </source>
</evidence>